<accession>A0ABQ8D538</accession>
<evidence type="ECO:0000313" key="6">
    <source>
        <dbReference type="EMBL" id="KAH0924097.1"/>
    </source>
</evidence>
<dbReference type="SMART" id="SM00184">
    <property type="entry name" value="RING"/>
    <property type="match status" value="1"/>
</dbReference>
<organism evidence="6 7">
    <name type="scientific">Brassica napus</name>
    <name type="common">Rape</name>
    <dbReference type="NCBI Taxonomy" id="3708"/>
    <lineage>
        <taxon>Eukaryota</taxon>
        <taxon>Viridiplantae</taxon>
        <taxon>Streptophyta</taxon>
        <taxon>Embryophyta</taxon>
        <taxon>Tracheophyta</taxon>
        <taxon>Spermatophyta</taxon>
        <taxon>Magnoliopsida</taxon>
        <taxon>eudicotyledons</taxon>
        <taxon>Gunneridae</taxon>
        <taxon>Pentapetalae</taxon>
        <taxon>rosids</taxon>
        <taxon>malvids</taxon>
        <taxon>Brassicales</taxon>
        <taxon>Brassicaceae</taxon>
        <taxon>Brassiceae</taxon>
        <taxon>Brassica</taxon>
    </lineage>
</organism>
<dbReference type="PANTHER" id="PTHR10579:SF47">
    <property type="entry name" value="OS09G0298500 PROTEIN"/>
    <property type="match status" value="1"/>
</dbReference>
<keyword evidence="7" id="KW-1185">Reference proteome</keyword>
<evidence type="ECO:0000256" key="2">
    <source>
        <dbReference type="ARBA" id="ARBA00022771"/>
    </source>
</evidence>
<keyword evidence="2 4" id="KW-0863">Zinc-finger</keyword>
<dbReference type="PANTHER" id="PTHR10579">
    <property type="entry name" value="CALCIUM-ACTIVATED CHLORIDE CHANNEL REGULATOR"/>
    <property type="match status" value="1"/>
</dbReference>
<proteinExistence type="predicted"/>
<keyword evidence="3" id="KW-0862">Zinc</keyword>
<evidence type="ECO:0000256" key="1">
    <source>
        <dbReference type="ARBA" id="ARBA00022723"/>
    </source>
</evidence>
<dbReference type="InterPro" id="IPR018957">
    <property type="entry name" value="Znf_C3HC4_RING-type"/>
</dbReference>
<dbReference type="Gene3D" id="3.30.40.10">
    <property type="entry name" value="Zinc/RING finger domain, C3HC4 (zinc finger)"/>
    <property type="match status" value="1"/>
</dbReference>
<reference evidence="6 7" key="1">
    <citation type="submission" date="2021-05" db="EMBL/GenBank/DDBJ databases">
        <title>Genome Assembly of Synthetic Allotetraploid Brassica napus Reveals Homoeologous Exchanges between Subgenomes.</title>
        <authorList>
            <person name="Davis J.T."/>
        </authorList>
    </citation>
    <scope>NUCLEOTIDE SEQUENCE [LARGE SCALE GENOMIC DNA]</scope>
    <source>
        <strain evidence="7">cv. Da-Ae</strain>
        <tissue evidence="6">Seedling</tissue>
    </source>
</reference>
<dbReference type="SUPFAM" id="SSF53300">
    <property type="entry name" value="vWA-like"/>
    <property type="match status" value="1"/>
</dbReference>
<dbReference type="SUPFAM" id="SSF57850">
    <property type="entry name" value="RING/U-box"/>
    <property type="match status" value="1"/>
</dbReference>
<dbReference type="EMBL" id="JAGKQM010000006">
    <property type="protein sequence ID" value="KAH0924097.1"/>
    <property type="molecule type" value="Genomic_DNA"/>
</dbReference>
<name>A0ABQ8D538_BRANA</name>
<dbReference type="Pfam" id="PF00097">
    <property type="entry name" value="zf-C3HC4"/>
    <property type="match status" value="1"/>
</dbReference>
<dbReference type="InterPro" id="IPR036465">
    <property type="entry name" value="vWFA_dom_sf"/>
</dbReference>
<comment type="caution">
    <text evidence="6">The sequence shown here is derived from an EMBL/GenBank/DDBJ whole genome shotgun (WGS) entry which is preliminary data.</text>
</comment>
<evidence type="ECO:0000313" key="7">
    <source>
        <dbReference type="Proteomes" id="UP000824890"/>
    </source>
</evidence>
<dbReference type="InterPro" id="IPR051266">
    <property type="entry name" value="CLCR"/>
</dbReference>
<evidence type="ECO:0000259" key="5">
    <source>
        <dbReference type="PROSITE" id="PS50089"/>
    </source>
</evidence>
<dbReference type="PROSITE" id="PS50089">
    <property type="entry name" value="ZF_RING_2"/>
    <property type="match status" value="1"/>
</dbReference>
<keyword evidence="1" id="KW-0479">Metal-binding</keyword>
<dbReference type="InterPro" id="IPR001841">
    <property type="entry name" value="Znf_RING"/>
</dbReference>
<dbReference type="Gene3D" id="3.40.50.410">
    <property type="entry name" value="von Willebrand factor, type A domain"/>
    <property type="match status" value="1"/>
</dbReference>
<dbReference type="InterPro" id="IPR013083">
    <property type="entry name" value="Znf_RING/FYVE/PHD"/>
</dbReference>
<gene>
    <name evidence="6" type="ORF">HID58_024115</name>
</gene>
<evidence type="ECO:0000256" key="3">
    <source>
        <dbReference type="ARBA" id="ARBA00022833"/>
    </source>
</evidence>
<evidence type="ECO:0000256" key="4">
    <source>
        <dbReference type="PROSITE-ProRule" id="PRU00175"/>
    </source>
</evidence>
<protein>
    <recommendedName>
        <fullName evidence="5">RING-type domain-containing protein</fullName>
    </recommendedName>
</protein>
<dbReference type="Proteomes" id="UP000824890">
    <property type="component" value="Unassembled WGS sequence"/>
</dbReference>
<sequence>MMTSLIPRLYCRRVSGALACYEIHLMDWLSKEEGDASEMGNCILLSKEVSHWPIFKVQTVEHPFSVKDSLSSLFCLSPHGNGKNNFEAEEGRKKTGLSCLSFSFSSSSAVIKPENVYLPHHHEVHKEAIDKVDSTHATSTILCAICLEPLSHCDDNSPSEATFTGQCSHSFHFSCIASNVRHGSVTCPVCRAHWTHLPPPSFPHLSERQLDDPVLRILDDSIATSRVQRRSLLRSARYDDDDPIAPPHSNTNYPRLDFSLTPLTVYPNLVSYPCCLHPLQGAYSPLQMCRTSVLPLPEDYHCVCTSLSTRSAYLSVKLKDPQPIDLVLVASPSGPHSRLLKQAMILVTSSLRPVDRLAIVTYSCVAARVFALRRMTSCGKRAALRVIDRLFYTGQTDPSQGILKGIKVLKDRAYKNPQCSILHISSSSYYPNSVMHRGVMVHGFHVGLGSETWNGFVLHKLEEFLKNVLGVVASDIQLRIGMEGNVVKVGELRGGEERQVLLDLGGHVSVRLCYSYVEGDSNECIRRRGETTLSLVDDKEGIVTAGDCESAGARDDDYMNSNSVRRSINTGAWDYHDPFMARRWAKRLHETVNL</sequence>
<feature type="domain" description="RING-type" evidence="5">
    <location>
        <begin position="143"/>
        <end position="191"/>
    </location>
</feature>